<name>A0A846XRV5_9NOCA</name>
<dbReference type="EMBL" id="JAAXOO010000008">
    <property type="protein sequence ID" value="NKY37223.1"/>
    <property type="molecule type" value="Genomic_DNA"/>
</dbReference>
<sequence>MSVPTAHRRFMVWAGTGVFDALHREVLDRLEAAGELNWNVAILNAASLRATEGAR</sequence>
<evidence type="ECO:0000313" key="2">
    <source>
        <dbReference type="Proteomes" id="UP000565715"/>
    </source>
</evidence>
<protein>
    <submittedName>
        <fullName evidence="1">Uncharacterized protein</fullName>
    </submittedName>
</protein>
<dbReference type="Proteomes" id="UP000565715">
    <property type="component" value="Unassembled WGS sequence"/>
</dbReference>
<reference evidence="1 2" key="1">
    <citation type="submission" date="2020-04" db="EMBL/GenBank/DDBJ databases">
        <title>MicrobeNet Type strains.</title>
        <authorList>
            <person name="Nicholson A.C."/>
        </authorList>
    </citation>
    <scope>NUCLEOTIDE SEQUENCE [LARGE SCALE GENOMIC DNA]</scope>
    <source>
        <strain evidence="1 2">DSM 45078</strain>
    </source>
</reference>
<proteinExistence type="predicted"/>
<dbReference type="AlphaFoldDB" id="A0A846XRV5"/>
<accession>A0A846XRV5</accession>
<keyword evidence="2" id="KW-1185">Reference proteome</keyword>
<evidence type="ECO:0000313" key="1">
    <source>
        <dbReference type="EMBL" id="NKY37223.1"/>
    </source>
</evidence>
<organism evidence="1 2">
    <name type="scientific">Nocardia speluncae</name>
    <dbReference type="NCBI Taxonomy" id="419477"/>
    <lineage>
        <taxon>Bacteria</taxon>
        <taxon>Bacillati</taxon>
        <taxon>Actinomycetota</taxon>
        <taxon>Actinomycetes</taxon>
        <taxon>Mycobacteriales</taxon>
        <taxon>Nocardiaceae</taxon>
        <taxon>Nocardia</taxon>
    </lineage>
</organism>
<gene>
    <name evidence="1" type="ORF">HGA13_29740</name>
</gene>
<comment type="caution">
    <text evidence="1">The sequence shown here is derived from an EMBL/GenBank/DDBJ whole genome shotgun (WGS) entry which is preliminary data.</text>
</comment>